<comment type="caution">
    <text evidence="4">The sequence shown here is derived from an EMBL/GenBank/DDBJ whole genome shotgun (WGS) entry which is preliminary data.</text>
</comment>
<evidence type="ECO:0000256" key="1">
    <source>
        <dbReference type="PROSITE-ProRule" id="PRU00649"/>
    </source>
</evidence>
<feature type="domain" description="TFIIS N-terminal" evidence="3">
    <location>
        <begin position="96"/>
        <end position="171"/>
    </location>
</feature>
<evidence type="ECO:0000313" key="5">
    <source>
        <dbReference type="Proteomes" id="UP001367676"/>
    </source>
</evidence>
<dbReference type="PANTHER" id="PTHR46557:SF1">
    <property type="entry name" value="SERINE_THREONINE-PROTEIN PHOSPHATASE 1 REGULATORY SUBUNIT 10"/>
    <property type="match status" value="1"/>
</dbReference>
<keyword evidence="5" id="KW-1185">Reference proteome</keyword>
<evidence type="ECO:0000313" key="4">
    <source>
        <dbReference type="EMBL" id="KAK7603972.1"/>
    </source>
</evidence>
<evidence type="ECO:0000259" key="3">
    <source>
        <dbReference type="PROSITE" id="PS51319"/>
    </source>
</evidence>
<feature type="region of interest" description="Disordered" evidence="2">
    <location>
        <begin position="660"/>
        <end position="698"/>
    </location>
</feature>
<dbReference type="Gene3D" id="1.20.930.10">
    <property type="entry name" value="Conserved domain common to transcription factors TFIIS, elongin A, CRSP70"/>
    <property type="match status" value="1"/>
</dbReference>
<feature type="compositionally biased region" description="Acidic residues" evidence="2">
    <location>
        <begin position="221"/>
        <end position="233"/>
    </location>
</feature>
<organism evidence="4 5">
    <name type="scientific">Parthenolecanium corni</name>
    <dbReference type="NCBI Taxonomy" id="536013"/>
    <lineage>
        <taxon>Eukaryota</taxon>
        <taxon>Metazoa</taxon>
        <taxon>Ecdysozoa</taxon>
        <taxon>Arthropoda</taxon>
        <taxon>Hexapoda</taxon>
        <taxon>Insecta</taxon>
        <taxon>Pterygota</taxon>
        <taxon>Neoptera</taxon>
        <taxon>Paraneoptera</taxon>
        <taxon>Hemiptera</taxon>
        <taxon>Sternorrhyncha</taxon>
        <taxon>Coccoidea</taxon>
        <taxon>Coccidae</taxon>
        <taxon>Parthenolecanium</taxon>
    </lineage>
</organism>
<feature type="region of interest" description="Disordered" evidence="2">
    <location>
        <begin position="1061"/>
        <end position="1140"/>
    </location>
</feature>
<accession>A0AAN9TUJ7</accession>
<feature type="compositionally biased region" description="Basic and acidic residues" evidence="2">
    <location>
        <begin position="570"/>
        <end position="595"/>
    </location>
</feature>
<feature type="compositionally biased region" description="Basic and acidic residues" evidence="2">
    <location>
        <begin position="431"/>
        <end position="475"/>
    </location>
</feature>
<dbReference type="InterPro" id="IPR035441">
    <property type="entry name" value="TFIIS/LEDGF_dom_sf"/>
</dbReference>
<gene>
    <name evidence="4" type="ORF">V9T40_004245</name>
</gene>
<feature type="compositionally biased region" description="Basic and acidic residues" evidence="2">
    <location>
        <begin position="491"/>
        <end position="502"/>
    </location>
</feature>
<dbReference type="SUPFAM" id="SSF47676">
    <property type="entry name" value="Conserved domain common to transcription factors TFIIS, elongin A, CRSP70"/>
    <property type="match status" value="1"/>
</dbReference>
<dbReference type="PANTHER" id="PTHR46557">
    <property type="entry name" value="SERINE/THREONINE-PROTEIN PHOSPHATASE 1 REGULATORY SUBUNIT 10-RELATED"/>
    <property type="match status" value="1"/>
</dbReference>
<sequence length="1483" mass="165089">MKAIQFLSTFIIFDELEVHHDDFVPGPRIDPLQLLNCLNVLLTPSGGIKSELEVARISSLMEKFSKKLVSKCVYLLILKSSDVELLSKFMGNGGWNLIYNWLLHAVEAKNFPFLIELLEVIVICPVDIERLKSNPMPRQIKCLSKDYNVHARVRDLASEIVKHWLIIVKNPLASANVPVVNNVDLPPPSAPGVDRVSVAGENNRVENHDNQVTQPCASSEESMEEDADEDVDDGNYVKSPSPSSSSAESDDADEFIPNKKPAKKAAKGIGKKEKVSRKKQAENSAEEPKLKSKLVTSVDAKEAKRGSIKLKIEKKKTDVDEIKSSKKDAAVDGKAKKESISVEERMKMKRKLKADREREKFAKFRQERDKKDKSKDKRDDVSKDKAREDKIREEKYRTELSKLIPKSLDKIGRIPKKPKEPVADEQLPAESKAKDDASKPKSDDKKVTRKDEKSSSSSRPRESVDVAKKEKEAAKKAAPPVPPKKPVSMSVEKRFAAEEKPKTVKAYNSKFRSTGLEEEVPKPPARRTTSAVTNASSSSTSSSTPVYESEAVVAAAVSSPVEKSAVKRSPTKDVEIEPAEKKLKSPDVSISEDKSSPVSTKPKKLSALTAMPCYLVGPTSIVGAGNGALGAAILAAEDPFIQESDFFMNAMTIAIESQKESMRKRKKAAPKSDSETKAEENGGRKNSDVSSSPTMKSDKDVKPAFKFYKDTLDTSNDENVHENVEVPDIKIAPEELKALEEMKDVKPKSEAEPSPPKTEGLKSALSIFRGKRHPKKSVKWRRDDELEAIQYFEVDASERTNVVRTFWDMQMMERTKERESMLMVRKNAENDKMAVQTKWKPLAPIDNLPSPSTRGANSQEKNIQYARERAVAPALYYNKSMVPDTPAEPDLEIHPVTTPPVIPLDDISGSQDSITDFSALKWPEPKLFPPDGSEMAMMAPGFMPNAAGMPQPIFPPFPPFGQPFFPGAPVPPANWTVSGGKDLGRPGLPMQPYFASSPHFYSRFRLQPPNNGDQSQTNQNTMPMNWVPPPNMVPPVGPPGMIAPPPFGMMGPPFPPLPGPGFPGAPNMFPPPNMNQQPVPNNNNSNTAPIVDSQSYSNSSNYSTNPESSSSGGGGGGGGGGGSSSSRKWSSDDRYSSRKDGWKNNYSDRSKLDLSFFGWMSQFSFRCLIFRLDVSFLDQTSHFSAGCLIFRLDVSFFGWMSHFSAGCLNIRLDVSFFGWMSHFSTNLLIFRLDVSFFNQPSHFSAGCLIFRLDVSFFGWMSHFSTNLLIFRLDVSFFGWMSHFPAGCLIFWLDVSFFGWMSHFSAGCLIFRLDVSFFGWMSHFSAGCLIFRLDVSIIGWMSHFSAGCLNFRLDVSFFGWMSQFSAGCLIFRLDVSIFGWMSHFSAGCLNFRLDVSFFGWMSHFSAGCLNFRLDVSFFGWMSQFRLDVSFLDQPSHFSAGCLISRQNFSFFGWMSHFSAGCLISRPTFSKIETSSQKMRHPAEK</sequence>
<feature type="compositionally biased region" description="Basic and acidic residues" evidence="2">
    <location>
        <begin position="354"/>
        <end position="400"/>
    </location>
</feature>
<feature type="compositionally biased region" description="Basic and acidic residues" evidence="2">
    <location>
        <begin position="670"/>
        <end position="687"/>
    </location>
</feature>
<feature type="compositionally biased region" description="Basic and acidic residues" evidence="2">
    <location>
        <begin position="407"/>
        <end position="422"/>
    </location>
</feature>
<dbReference type="InterPro" id="IPR017923">
    <property type="entry name" value="TFIIS_N"/>
</dbReference>
<dbReference type="GO" id="GO:0000785">
    <property type="term" value="C:chromatin"/>
    <property type="evidence" value="ECO:0007669"/>
    <property type="project" value="TreeGrafter"/>
</dbReference>
<dbReference type="GO" id="GO:0008157">
    <property type="term" value="F:protein phosphatase 1 binding"/>
    <property type="evidence" value="ECO:0007669"/>
    <property type="project" value="TreeGrafter"/>
</dbReference>
<feature type="compositionally biased region" description="Low complexity" evidence="2">
    <location>
        <begin position="528"/>
        <end position="563"/>
    </location>
</feature>
<feature type="compositionally biased region" description="Low complexity" evidence="2">
    <location>
        <begin position="1074"/>
        <end position="1110"/>
    </location>
</feature>
<keyword evidence="1" id="KW-0539">Nucleus</keyword>
<feature type="compositionally biased region" description="Basic and acidic residues" evidence="2">
    <location>
        <begin position="1129"/>
        <end position="1140"/>
    </location>
</feature>
<proteinExistence type="predicted"/>
<name>A0AAN9TUJ7_9HEMI</name>
<comment type="subcellular location">
    <subcellularLocation>
        <location evidence="1">Nucleus</location>
    </subcellularLocation>
</comment>
<feature type="region of interest" description="Disordered" evidence="2">
    <location>
        <begin position="201"/>
        <end position="603"/>
    </location>
</feature>
<feature type="compositionally biased region" description="Pro residues" evidence="2">
    <location>
        <begin position="1061"/>
        <end position="1073"/>
    </location>
</feature>
<evidence type="ECO:0000256" key="2">
    <source>
        <dbReference type="SAM" id="MobiDB-lite"/>
    </source>
</evidence>
<feature type="compositionally biased region" description="Gly residues" evidence="2">
    <location>
        <begin position="1111"/>
        <end position="1123"/>
    </location>
</feature>
<reference evidence="4 5" key="1">
    <citation type="submission" date="2024-03" db="EMBL/GenBank/DDBJ databases">
        <title>Adaptation during the transition from Ophiocordyceps entomopathogen to insect associate is accompanied by gene loss and intensified selection.</title>
        <authorList>
            <person name="Ward C.M."/>
            <person name="Onetto C.A."/>
            <person name="Borneman A.R."/>
        </authorList>
    </citation>
    <scope>NUCLEOTIDE SEQUENCE [LARGE SCALE GENOMIC DNA]</scope>
    <source>
        <strain evidence="4">AWRI1</strain>
        <tissue evidence="4">Single Adult Female</tissue>
    </source>
</reference>
<feature type="compositionally biased region" description="Basic and acidic residues" evidence="2">
    <location>
        <begin position="315"/>
        <end position="346"/>
    </location>
</feature>
<dbReference type="EMBL" id="JBBCAQ010000004">
    <property type="protein sequence ID" value="KAK7603972.1"/>
    <property type="molecule type" value="Genomic_DNA"/>
</dbReference>
<dbReference type="GO" id="GO:0005634">
    <property type="term" value="C:nucleus"/>
    <property type="evidence" value="ECO:0007669"/>
    <property type="project" value="UniProtKB-SubCell"/>
</dbReference>
<protein>
    <recommendedName>
        <fullName evidence="3">TFIIS N-terminal domain-containing protein</fullName>
    </recommendedName>
</protein>
<dbReference type="Proteomes" id="UP001367676">
    <property type="component" value="Unassembled WGS sequence"/>
</dbReference>
<dbReference type="PROSITE" id="PS51319">
    <property type="entry name" value="TFIIS_N"/>
    <property type="match status" value="1"/>
</dbReference>
<dbReference type="GO" id="GO:0072357">
    <property type="term" value="C:PTW/PP1 phosphatase complex"/>
    <property type="evidence" value="ECO:0007669"/>
    <property type="project" value="TreeGrafter"/>
</dbReference>